<dbReference type="EMBL" id="FOOK01000004">
    <property type="protein sequence ID" value="SFF75249.1"/>
    <property type="molecule type" value="Genomic_DNA"/>
</dbReference>
<comment type="function">
    <text evidence="13">Catalyzes the reduction of the glycolytic intermediate dihydroxyacetone phosphate (DHAP) to sn-glycerol 3-phosphate (G3P), the key precursor for phospholipid synthesis.</text>
</comment>
<dbReference type="InterPro" id="IPR011128">
    <property type="entry name" value="G3P_DH_NAD-dep_N"/>
</dbReference>
<keyword evidence="5 13" id="KW-0520">NAD</keyword>
<feature type="binding site" evidence="16">
    <location>
        <position position="140"/>
    </location>
    <ligand>
        <name>NAD(+)</name>
        <dbReference type="ChEBI" id="CHEBI:57540"/>
    </ligand>
</feature>
<feature type="binding site" evidence="16">
    <location>
        <begin position="7"/>
        <end position="12"/>
    </location>
    <ligand>
        <name>NAD(+)</name>
        <dbReference type="ChEBI" id="CHEBI:57540"/>
    </ligand>
</feature>
<dbReference type="FunFam" id="1.10.1040.10:FF:000001">
    <property type="entry name" value="Glycerol-3-phosphate dehydrogenase [NAD(P)+]"/>
    <property type="match status" value="1"/>
</dbReference>
<dbReference type="InterPro" id="IPR008927">
    <property type="entry name" value="6-PGluconate_DH-like_C_sf"/>
</dbReference>
<keyword evidence="4 13" id="KW-0560">Oxidoreductase</keyword>
<gene>
    <name evidence="13" type="primary">gpsA</name>
    <name evidence="20" type="ORF">SAMN04488025_104133</name>
</gene>
<feature type="binding site" evidence="13">
    <location>
        <position position="279"/>
    </location>
    <ligand>
        <name>NADPH</name>
        <dbReference type="ChEBI" id="CHEBI:57783"/>
    </ligand>
</feature>
<dbReference type="UniPathway" id="UPA00940"/>
<proteinExistence type="inferred from homology"/>
<feature type="binding site" evidence="15">
    <location>
        <position position="105"/>
    </location>
    <ligand>
        <name>substrate</name>
    </ligand>
</feature>
<evidence type="ECO:0000256" key="9">
    <source>
        <dbReference type="ARBA" id="ARBA00052716"/>
    </source>
</evidence>
<evidence type="ECO:0000256" key="2">
    <source>
        <dbReference type="ARBA" id="ARBA00022516"/>
    </source>
</evidence>
<evidence type="ECO:0000256" key="14">
    <source>
        <dbReference type="PIRSR" id="PIRSR000114-1"/>
    </source>
</evidence>
<keyword evidence="13" id="KW-0547">Nucleotide-binding</keyword>
<dbReference type="GO" id="GO:0046167">
    <property type="term" value="P:glycerol-3-phosphate biosynthetic process"/>
    <property type="evidence" value="ECO:0007669"/>
    <property type="project" value="UniProtKB-UniRule"/>
</dbReference>
<dbReference type="GO" id="GO:0005829">
    <property type="term" value="C:cytosol"/>
    <property type="evidence" value="ECO:0007669"/>
    <property type="project" value="TreeGrafter"/>
</dbReference>
<feature type="binding site" evidence="13">
    <location>
        <position position="31"/>
    </location>
    <ligand>
        <name>NADPH</name>
        <dbReference type="ChEBI" id="CHEBI:57783"/>
    </ligand>
</feature>
<dbReference type="PIRSF" id="PIRSF000114">
    <property type="entry name" value="Glycerol-3-P_dh"/>
    <property type="match status" value="1"/>
</dbReference>
<dbReference type="PRINTS" id="PR00077">
    <property type="entry name" value="GPDHDRGNASE"/>
</dbReference>
<dbReference type="NCBIfam" id="NF000941">
    <property type="entry name" value="PRK00094.1-3"/>
    <property type="match status" value="1"/>
</dbReference>
<comment type="catalytic activity">
    <reaction evidence="9">
        <text>sn-glycerol 3-phosphate + NADP(+) = dihydroxyacetone phosphate + NADPH + H(+)</text>
        <dbReference type="Rhea" id="RHEA:11096"/>
        <dbReference type="ChEBI" id="CHEBI:15378"/>
        <dbReference type="ChEBI" id="CHEBI:57597"/>
        <dbReference type="ChEBI" id="CHEBI:57642"/>
        <dbReference type="ChEBI" id="CHEBI:57783"/>
        <dbReference type="ChEBI" id="CHEBI:58349"/>
        <dbReference type="EC" id="1.1.1.94"/>
    </reaction>
    <physiologicalReaction direction="right-to-left" evidence="9">
        <dbReference type="Rhea" id="RHEA:11098"/>
    </physiologicalReaction>
</comment>
<evidence type="ECO:0000256" key="1">
    <source>
        <dbReference type="ARBA" id="ARBA00011009"/>
    </source>
</evidence>
<dbReference type="PANTHER" id="PTHR11728">
    <property type="entry name" value="GLYCEROL-3-PHOSPHATE DEHYDROGENASE"/>
    <property type="match status" value="1"/>
</dbReference>
<dbReference type="GO" id="GO:0005975">
    <property type="term" value="P:carbohydrate metabolic process"/>
    <property type="evidence" value="ECO:0007669"/>
    <property type="project" value="InterPro"/>
</dbReference>
<evidence type="ECO:0000256" key="3">
    <source>
        <dbReference type="ARBA" id="ARBA00022857"/>
    </source>
</evidence>
<comment type="pathway">
    <text evidence="13">Membrane lipid metabolism; glycerophospholipid metabolism.</text>
</comment>
<comment type="similarity">
    <text evidence="1 13 17">Belongs to the NAD-dependent glycerol-3-phosphate dehydrogenase family.</text>
</comment>
<comment type="catalytic activity">
    <reaction evidence="13">
        <text>sn-glycerol 3-phosphate + NAD(+) = dihydroxyacetone phosphate + NADH + H(+)</text>
        <dbReference type="Rhea" id="RHEA:11092"/>
        <dbReference type="ChEBI" id="CHEBI:15378"/>
        <dbReference type="ChEBI" id="CHEBI:57540"/>
        <dbReference type="ChEBI" id="CHEBI:57597"/>
        <dbReference type="ChEBI" id="CHEBI:57642"/>
        <dbReference type="ChEBI" id="CHEBI:57945"/>
        <dbReference type="EC" id="1.1.1.94"/>
    </reaction>
</comment>
<sequence>MKAAVLGAGSWGTVLASLLADNGFAVTIYARNPSVAEEINRRGTNAKYLPEFHIPDGVGATTSLEEAVSDREMIIVAVPSHSVREVARAAAPHLRGRPLVVHATKGFEPVTLKRISEVLEEEFPPFLADRIAVLSGPSHAEEVARRSPTAVVVSSKSRETAEAVQSHLINNYFRVYTNPDLIGVEIGGALKNIIALGAGLSDGLGFGDNAKAALMTRGLAEIARLGMAMGARPITFAGLAGVGDLVVTCTSRHSRNWRAGYMLSQGKALEDVLAEMGMVVEGVKTTRAAHRLAQSYGVEMPITAELHAVLFEGKDPSQAVEDLMGRGKTHEMEEIVEGWLNLLGG</sequence>
<feature type="binding site" evidence="13">
    <location>
        <position position="140"/>
    </location>
    <ligand>
        <name>NADPH</name>
        <dbReference type="ChEBI" id="CHEBI:57783"/>
    </ligand>
</feature>
<feature type="binding site" evidence="13">
    <location>
        <position position="191"/>
    </location>
    <ligand>
        <name>sn-glycerol 3-phosphate</name>
        <dbReference type="ChEBI" id="CHEBI:57597"/>
    </ligand>
</feature>
<dbReference type="EC" id="1.1.1.94" evidence="10 13"/>
<feature type="binding site" evidence="13">
    <location>
        <position position="105"/>
    </location>
    <ligand>
        <name>NADPH</name>
        <dbReference type="ChEBI" id="CHEBI:57783"/>
    </ligand>
</feature>
<dbReference type="Proteomes" id="UP000198661">
    <property type="component" value="Unassembled WGS sequence"/>
</dbReference>
<evidence type="ECO:0000256" key="17">
    <source>
        <dbReference type="RuleBase" id="RU000437"/>
    </source>
</evidence>
<feature type="binding site" evidence="16">
    <location>
        <position position="255"/>
    </location>
    <ligand>
        <name>NAD(+)</name>
        <dbReference type="ChEBI" id="CHEBI:57540"/>
    </ligand>
</feature>
<dbReference type="GO" id="GO:0141153">
    <property type="term" value="F:glycerol-3-phosphate dehydrogenase (NADP+) activity"/>
    <property type="evidence" value="ECO:0007669"/>
    <property type="project" value="RHEA"/>
</dbReference>
<feature type="binding site" evidence="13">
    <location>
        <position position="11"/>
    </location>
    <ligand>
        <name>NADPH</name>
        <dbReference type="ChEBI" id="CHEBI:57783"/>
    </ligand>
</feature>
<dbReference type="GO" id="GO:0141152">
    <property type="term" value="F:glycerol-3-phosphate dehydrogenase (NAD+) activity"/>
    <property type="evidence" value="ECO:0007669"/>
    <property type="project" value="RHEA"/>
</dbReference>
<feature type="binding site" evidence="13">
    <location>
        <position position="48"/>
    </location>
    <ligand>
        <name>NADPH</name>
        <dbReference type="ChEBI" id="CHEBI:57783"/>
    </ligand>
</feature>
<dbReference type="Pfam" id="PF01210">
    <property type="entry name" value="NAD_Gly3P_dh_N"/>
    <property type="match status" value="1"/>
</dbReference>
<dbReference type="InterPro" id="IPR036291">
    <property type="entry name" value="NAD(P)-bd_dom_sf"/>
</dbReference>
<feature type="domain" description="Glycerol-3-phosphate dehydrogenase NAD-dependent C-terminal" evidence="19">
    <location>
        <begin position="180"/>
        <end position="321"/>
    </location>
</feature>
<feature type="binding site" evidence="13">
    <location>
        <position position="254"/>
    </location>
    <ligand>
        <name>sn-glycerol 3-phosphate</name>
        <dbReference type="ChEBI" id="CHEBI:57597"/>
    </ligand>
</feature>
<keyword evidence="8 13" id="KW-1208">Phospholipid metabolism</keyword>
<keyword evidence="2 13" id="KW-0444">Lipid biosynthesis</keyword>
<dbReference type="GO" id="GO:0046168">
    <property type="term" value="P:glycerol-3-phosphate catabolic process"/>
    <property type="evidence" value="ECO:0007669"/>
    <property type="project" value="InterPro"/>
</dbReference>
<comment type="subcellular location">
    <subcellularLocation>
        <location evidence="13">Cytoplasm</location>
    </subcellularLocation>
</comment>
<feature type="binding site" evidence="13">
    <location>
        <position position="136"/>
    </location>
    <ligand>
        <name>sn-glycerol 3-phosphate</name>
        <dbReference type="ChEBI" id="CHEBI:57597"/>
    </ligand>
</feature>
<evidence type="ECO:0000256" key="7">
    <source>
        <dbReference type="ARBA" id="ARBA00023209"/>
    </source>
</evidence>
<feature type="active site" description="Proton acceptor" evidence="13 14">
    <location>
        <position position="191"/>
    </location>
</feature>
<feature type="binding site" evidence="13">
    <location>
        <position position="138"/>
    </location>
    <ligand>
        <name>sn-glycerol 3-phosphate</name>
        <dbReference type="ChEBI" id="CHEBI:57597"/>
    </ligand>
</feature>
<keyword evidence="13" id="KW-0963">Cytoplasm</keyword>
<protein>
    <recommendedName>
        <fullName evidence="11 13">Glycerol-3-phosphate dehydrogenase [NAD(P)+]</fullName>
        <ecNumber evidence="10 13">1.1.1.94</ecNumber>
    </recommendedName>
    <alternativeName>
        <fullName evidence="13">NAD(P)(+)-dependent glycerol-3-phosphate dehydrogenase</fullName>
    </alternativeName>
    <alternativeName>
        <fullName evidence="12 13">NAD(P)H-dependent dihydroxyacetone-phosphate reductase</fullName>
    </alternativeName>
</protein>
<dbReference type="STRING" id="201973.SAMN04488025_104133"/>
<feature type="binding site" evidence="13">
    <location>
        <position position="256"/>
    </location>
    <ligand>
        <name>sn-glycerol 3-phosphate</name>
        <dbReference type="ChEBI" id="CHEBI:57597"/>
    </ligand>
</feature>
<reference evidence="21" key="1">
    <citation type="submission" date="2016-10" db="EMBL/GenBank/DDBJ databases">
        <authorList>
            <person name="Varghese N."/>
            <person name="Submissions S."/>
        </authorList>
    </citation>
    <scope>NUCLEOTIDE SEQUENCE [LARGE SCALE GENOMIC DNA]</scope>
    <source>
        <strain evidence="21">DSM 44945</strain>
    </source>
</reference>
<accession>A0A1I2L9W6</accession>
<feature type="binding site" evidence="13">
    <location>
        <position position="244"/>
    </location>
    <ligand>
        <name>sn-glycerol 3-phosphate</name>
        <dbReference type="ChEBI" id="CHEBI:57597"/>
    </ligand>
</feature>
<dbReference type="Pfam" id="PF07479">
    <property type="entry name" value="NAD_Gly3P_dh_C"/>
    <property type="match status" value="1"/>
</dbReference>
<dbReference type="NCBIfam" id="NF000942">
    <property type="entry name" value="PRK00094.1-4"/>
    <property type="match status" value="1"/>
</dbReference>
<dbReference type="GO" id="GO:0006650">
    <property type="term" value="P:glycerophospholipid metabolic process"/>
    <property type="evidence" value="ECO:0007669"/>
    <property type="project" value="UniProtKB-UniRule"/>
</dbReference>
<feature type="binding site" evidence="15">
    <location>
        <begin position="255"/>
        <end position="256"/>
    </location>
    <ligand>
        <name>substrate</name>
    </ligand>
</feature>
<name>A0A1I2L9W6_9BACL</name>
<evidence type="ECO:0000256" key="10">
    <source>
        <dbReference type="ARBA" id="ARBA00066687"/>
    </source>
</evidence>
<keyword evidence="7 13" id="KW-0594">Phospholipid biosynthesis</keyword>
<evidence type="ECO:0000259" key="18">
    <source>
        <dbReference type="Pfam" id="PF01210"/>
    </source>
</evidence>
<evidence type="ECO:0000313" key="21">
    <source>
        <dbReference type="Proteomes" id="UP000198661"/>
    </source>
</evidence>
<dbReference type="SUPFAM" id="SSF51735">
    <property type="entry name" value="NAD(P)-binding Rossmann-fold domains"/>
    <property type="match status" value="1"/>
</dbReference>
<feature type="binding site" evidence="13">
    <location>
        <position position="255"/>
    </location>
    <ligand>
        <name>NADPH</name>
        <dbReference type="ChEBI" id="CHEBI:57783"/>
    </ligand>
</feature>
<feature type="binding site" evidence="13">
    <location>
        <position position="255"/>
    </location>
    <ligand>
        <name>sn-glycerol 3-phosphate</name>
        <dbReference type="ChEBI" id="CHEBI:57597"/>
    </ligand>
</feature>
<keyword evidence="21" id="KW-1185">Reference proteome</keyword>
<dbReference type="GO" id="GO:0008654">
    <property type="term" value="P:phospholipid biosynthetic process"/>
    <property type="evidence" value="ECO:0007669"/>
    <property type="project" value="UniProtKB-KW"/>
</dbReference>
<evidence type="ECO:0000256" key="16">
    <source>
        <dbReference type="PIRSR" id="PIRSR000114-3"/>
    </source>
</evidence>
<evidence type="ECO:0000313" key="20">
    <source>
        <dbReference type="EMBL" id="SFF75249.1"/>
    </source>
</evidence>
<dbReference type="SUPFAM" id="SSF48179">
    <property type="entry name" value="6-phosphogluconate dehydrogenase C-terminal domain-like"/>
    <property type="match status" value="1"/>
</dbReference>
<keyword evidence="3 13" id="KW-0521">NADP</keyword>
<dbReference type="Gene3D" id="3.40.50.720">
    <property type="entry name" value="NAD(P)-binding Rossmann-like Domain"/>
    <property type="match status" value="1"/>
</dbReference>
<evidence type="ECO:0000256" key="11">
    <source>
        <dbReference type="ARBA" id="ARBA00069372"/>
    </source>
</evidence>
<dbReference type="GO" id="GO:0051287">
    <property type="term" value="F:NAD binding"/>
    <property type="evidence" value="ECO:0007669"/>
    <property type="project" value="InterPro"/>
</dbReference>
<comment type="caution">
    <text evidence="13">Lacks conserved residue(s) required for the propagation of feature annotation.</text>
</comment>
<dbReference type="PROSITE" id="PS00957">
    <property type="entry name" value="NAD_G3PDH"/>
    <property type="match status" value="1"/>
</dbReference>
<evidence type="ECO:0000256" key="5">
    <source>
        <dbReference type="ARBA" id="ARBA00023027"/>
    </source>
</evidence>
<keyword evidence="6 13" id="KW-0443">Lipid metabolism</keyword>
<feature type="binding site" evidence="13">
    <location>
        <position position="10"/>
    </location>
    <ligand>
        <name>NADPH</name>
        <dbReference type="ChEBI" id="CHEBI:57783"/>
    </ligand>
</feature>
<organism evidence="20 21">
    <name type="scientific">Planifilum fulgidum</name>
    <dbReference type="NCBI Taxonomy" id="201973"/>
    <lineage>
        <taxon>Bacteria</taxon>
        <taxon>Bacillati</taxon>
        <taxon>Bacillota</taxon>
        <taxon>Bacilli</taxon>
        <taxon>Bacillales</taxon>
        <taxon>Thermoactinomycetaceae</taxon>
        <taxon>Planifilum</taxon>
    </lineage>
</organism>
<feature type="binding site" evidence="13">
    <location>
        <position position="105"/>
    </location>
    <ligand>
        <name>sn-glycerol 3-phosphate</name>
        <dbReference type="ChEBI" id="CHEBI:57597"/>
    </ligand>
</feature>
<evidence type="ECO:0000256" key="6">
    <source>
        <dbReference type="ARBA" id="ARBA00023098"/>
    </source>
</evidence>
<evidence type="ECO:0000259" key="19">
    <source>
        <dbReference type="Pfam" id="PF07479"/>
    </source>
</evidence>
<dbReference type="InterPro" id="IPR006109">
    <property type="entry name" value="G3P_DH_NAD-dep_C"/>
</dbReference>
<evidence type="ECO:0000256" key="8">
    <source>
        <dbReference type="ARBA" id="ARBA00023264"/>
    </source>
</evidence>
<dbReference type="FunFam" id="3.40.50.720:FF:000019">
    <property type="entry name" value="Glycerol-3-phosphate dehydrogenase [NAD(P)+]"/>
    <property type="match status" value="1"/>
</dbReference>
<dbReference type="InterPro" id="IPR006168">
    <property type="entry name" value="G3P_DH_NAD-dep"/>
</dbReference>
<feature type="domain" description="Glycerol-3-phosphate dehydrogenase NAD-dependent N-terminal" evidence="18">
    <location>
        <begin position="2"/>
        <end position="160"/>
    </location>
</feature>
<dbReference type="PANTHER" id="PTHR11728:SF1">
    <property type="entry name" value="GLYCEROL-3-PHOSPHATE DEHYDROGENASE [NAD(+)] 2, CHLOROPLASTIC"/>
    <property type="match status" value="1"/>
</dbReference>
<dbReference type="Gene3D" id="1.10.1040.10">
    <property type="entry name" value="N-(1-d-carboxylethyl)-l-norvaline Dehydrogenase, domain 2"/>
    <property type="match status" value="1"/>
</dbReference>
<dbReference type="AlphaFoldDB" id="A0A1I2L9W6"/>
<dbReference type="HAMAP" id="MF_00394">
    <property type="entry name" value="NAD_Glyc3P_dehydrog"/>
    <property type="match status" value="1"/>
</dbReference>
<dbReference type="InterPro" id="IPR013328">
    <property type="entry name" value="6PGD_dom2"/>
</dbReference>
<feature type="binding site" evidence="13">
    <location>
        <position position="281"/>
    </location>
    <ligand>
        <name>NADPH</name>
        <dbReference type="ChEBI" id="CHEBI:57783"/>
    </ligand>
</feature>
<evidence type="ECO:0000256" key="12">
    <source>
        <dbReference type="ARBA" id="ARBA00080511"/>
    </source>
</evidence>
<evidence type="ECO:0000256" key="15">
    <source>
        <dbReference type="PIRSR" id="PIRSR000114-2"/>
    </source>
</evidence>
<evidence type="ECO:0000256" key="4">
    <source>
        <dbReference type="ARBA" id="ARBA00023002"/>
    </source>
</evidence>
<dbReference type="NCBIfam" id="NF000940">
    <property type="entry name" value="PRK00094.1-2"/>
    <property type="match status" value="1"/>
</dbReference>
<evidence type="ECO:0000256" key="13">
    <source>
        <dbReference type="HAMAP-Rule" id="MF_00394"/>
    </source>
</evidence>